<dbReference type="PANTHER" id="PTHR18964">
    <property type="entry name" value="ROK (REPRESSOR, ORF, KINASE) FAMILY"/>
    <property type="match status" value="1"/>
</dbReference>
<evidence type="ECO:0000313" key="2">
    <source>
        <dbReference type="EMBL" id="RKQ93208.1"/>
    </source>
</evidence>
<keyword evidence="2" id="KW-0418">Kinase</keyword>
<evidence type="ECO:0000256" key="1">
    <source>
        <dbReference type="ARBA" id="ARBA00006479"/>
    </source>
</evidence>
<dbReference type="Gene3D" id="3.30.420.40">
    <property type="match status" value="2"/>
</dbReference>
<evidence type="ECO:0000313" key="3">
    <source>
        <dbReference type="Proteomes" id="UP000278962"/>
    </source>
</evidence>
<keyword evidence="3" id="KW-1185">Reference proteome</keyword>
<keyword evidence="2" id="KW-0808">Transferase</keyword>
<dbReference type="RefSeq" id="WP_121251117.1">
    <property type="nucleotide sequence ID" value="NZ_RBIL01000001.1"/>
</dbReference>
<dbReference type="Gene3D" id="1.10.10.10">
    <property type="entry name" value="Winged helix-like DNA-binding domain superfamily/Winged helix DNA-binding domain"/>
    <property type="match status" value="1"/>
</dbReference>
<comment type="caution">
    <text evidence="2">The sequence shown here is derived from an EMBL/GenBank/DDBJ whole genome shotgun (WGS) entry which is preliminary data.</text>
</comment>
<gene>
    <name evidence="2" type="ORF">C8N24_3069</name>
</gene>
<dbReference type="Pfam" id="PF00480">
    <property type="entry name" value="ROK"/>
    <property type="match status" value="1"/>
</dbReference>
<protein>
    <submittedName>
        <fullName evidence="2">Putative NBD/HSP70 family sugar kinase</fullName>
    </submittedName>
</protein>
<dbReference type="PROSITE" id="PS01125">
    <property type="entry name" value="ROK"/>
    <property type="match status" value="1"/>
</dbReference>
<dbReference type="AlphaFoldDB" id="A0A660LDQ5"/>
<dbReference type="InterPro" id="IPR000600">
    <property type="entry name" value="ROK"/>
</dbReference>
<dbReference type="SUPFAM" id="SSF46785">
    <property type="entry name" value="Winged helix' DNA-binding domain"/>
    <property type="match status" value="1"/>
</dbReference>
<dbReference type="SUPFAM" id="SSF53067">
    <property type="entry name" value="Actin-like ATPase domain"/>
    <property type="match status" value="1"/>
</dbReference>
<reference evidence="2 3" key="1">
    <citation type="submission" date="2018-10" db="EMBL/GenBank/DDBJ databases">
        <title>Genomic Encyclopedia of Archaeal and Bacterial Type Strains, Phase II (KMG-II): from individual species to whole genera.</title>
        <authorList>
            <person name="Goeker M."/>
        </authorList>
    </citation>
    <scope>NUCLEOTIDE SEQUENCE [LARGE SCALE GENOMIC DNA]</scope>
    <source>
        <strain evidence="2 3">DSM 14954</strain>
    </source>
</reference>
<proteinExistence type="inferred from homology"/>
<dbReference type="Proteomes" id="UP000278962">
    <property type="component" value="Unassembled WGS sequence"/>
</dbReference>
<name>A0A660LDQ5_9ACTN</name>
<dbReference type="InterPro" id="IPR036388">
    <property type="entry name" value="WH-like_DNA-bd_sf"/>
</dbReference>
<organism evidence="2 3">
    <name type="scientific">Solirubrobacter pauli</name>
    <dbReference type="NCBI Taxonomy" id="166793"/>
    <lineage>
        <taxon>Bacteria</taxon>
        <taxon>Bacillati</taxon>
        <taxon>Actinomycetota</taxon>
        <taxon>Thermoleophilia</taxon>
        <taxon>Solirubrobacterales</taxon>
        <taxon>Solirubrobacteraceae</taxon>
        <taxon>Solirubrobacter</taxon>
    </lineage>
</organism>
<dbReference type="GO" id="GO:0016301">
    <property type="term" value="F:kinase activity"/>
    <property type="evidence" value="ECO:0007669"/>
    <property type="project" value="UniProtKB-KW"/>
</dbReference>
<dbReference type="InterPro" id="IPR036390">
    <property type="entry name" value="WH_DNA-bd_sf"/>
</dbReference>
<dbReference type="InterPro" id="IPR043129">
    <property type="entry name" value="ATPase_NBD"/>
</dbReference>
<dbReference type="InterPro" id="IPR049874">
    <property type="entry name" value="ROK_cs"/>
</dbReference>
<comment type="similarity">
    <text evidence="1">Belongs to the ROK (NagC/XylR) family.</text>
</comment>
<accession>A0A660LDQ5</accession>
<dbReference type="OrthoDB" id="9810372at2"/>
<sequence>MAAVSDHTQTLLSAVHTHPGLTRAEAGRRLRISSGRVAEVVAGLVDARLLTEGPPLATGGRGRPTRRLSAHPEGPIVLAAVLSHEEWRVDAVELGGVTVAHLAGRHPTGPAQAVLGTVADAVAQLRARLPGRVRALGISAPGLVTDERFVDAPALGWEGVDLWALWPDGDLVVADNDATLSALAEAWRGAATGARLALHLRIDAGLGGALVEGGRLIGGARGVGGEFGHMPLGDPAVRCPCGAHGCWGTAVDGSALARALGDPSPHDPVTFAHRVTARAQAGEADARAAVGAASQALGKGIAGLVNALDPDVVTVGGLGTDLLAIAGEDVDATYRDGLMRVRRETPTPVVPAALGEEGPVVGAAERAWQRLLARLP</sequence>
<dbReference type="EMBL" id="RBIL01000001">
    <property type="protein sequence ID" value="RKQ93208.1"/>
    <property type="molecule type" value="Genomic_DNA"/>
</dbReference>
<dbReference type="PANTHER" id="PTHR18964:SF149">
    <property type="entry name" value="BIFUNCTIONAL UDP-N-ACETYLGLUCOSAMINE 2-EPIMERASE_N-ACETYLMANNOSAMINE KINASE"/>
    <property type="match status" value="1"/>
</dbReference>